<dbReference type="Proteomes" id="UP000594454">
    <property type="component" value="Chromosome 1"/>
</dbReference>
<reference evidence="2 3" key="1">
    <citation type="submission" date="2020-11" db="EMBL/GenBank/DDBJ databases">
        <authorList>
            <person name="Wallbank WR R."/>
            <person name="Pardo Diaz C."/>
            <person name="Kozak K."/>
            <person name="Martin S."/>
            <person name="Jiggins C."/>
            <person name="Moest M."/>
            <person name="Warren A I."/>
            <person name="Generalovic N T."/>
            <person name="Byers J.R.P. K."/>
            <person name="Montejo-Kovacevich G."/>
            <person name="Yen C E."/>
        </authorList>
    </citation>
    <scope>NUCLEOTIDE SEQUENCE [LARGE SCALE GENOMIC DNA]</scope>
</reference>
<dbReference type="EMBL" id="LR899009">
    <property type="protein sequence ID" value="CAD7076838.1"/>
    <property type="molecule type" value="Genomic_DNA"/>
</dbReference>
<evidence type="ECO:0000313" key="3">
    <source>
        <dbReference type="Proteomes" id="UP000594454"/>
    </source>
</evidence>
<dbReference type="AlphaFoldDB" id="A0A7R8U9U2"/>
<proteinExistence type="predicted"/>
<name>A0A7R8U9U2_HERIL</name>
<dbReference type="InParanoid" id="A0A7R8U9U2"/>
<keyword evidence="3" id="KW-1185">Reference proteome</keyword>
<keyword evidence="1" id="KW-0175">Coiled coil</keyword>
<organism evidence="2 3">
    <name type="scientific">Hermetia illucens</name>
    <name type="common">Black soldier fly</name>
    <dbReference type="NCBI Taxonomy" id="343691"/>
    <lineage>
        <taxon>Eukaryota</taxon>
        <taxon>Metazoa</taxon>
        <taxon>Ecdysozoa</taxon>
        <taxon>Arthropoda</taxon>
        <taxon>Hexapoda</taxon>
        <taxon>Insecta</taxon>
        <taxon>Pterygota</taxon>
        <taxon>Neoptera</taxon>
        <taxon>Endopterygota</taxon>
        <taxon>Diptera</taxon>
        <taxon>Brachycera</taxon>
        <taxon>Stratiomyomorpha</taxon>
        <taxon>Stratiomyidae</taxon>
        <taxon>Hermetiinae</taxon>
        <taxon>Hermetia</taxon>
    </lineage>
</organism>
<sequence>MERKSYSMSHFKSKTVPDRSQTYCNAEVLLKTLKINGKFTVESVLEAIQHYIRKIDELTLQNKLMRDKLEHYRILAKSQIDTCLDTETSTDIPYLQQRINNLLKELHGHRKIEDDRIKLKSQINKMALIIKQLSQRDPDKPSNERLIAGDITGMHADRERLKDLLDKMLGIEGKIIEFKRQAANAAQLQTEVNKLRQELQKERSKEVQKIDATVEQYRKQAQRMESELQVCKKERDLYERVTKKLEIRIKKAINDREIYEKKAEELDCKYEKALFELEKLQTKNAELLLKEPVKKDTVLKELKLALHECRGQLRCAEKLNSEYEEKVNKLSTLLLKARRQKLRASNQEYCCQHRSTHQSPTVANFDSIENMLNELNKKLQAESDIVMETVENSVDFSGDRFIPLPFRYWRKTTAASNMILKISPQLQPPTGFERKFIIRTDVDLMNMQNILTPSDLEINEAIRKKKEAETLLQNAKVEAYHLIKDIRKELGKSKGL</sequence>
<feature type="coiled-coil region" evidence="1">
    <location>
        <begin position="41"/>
        <end position="68"/>
    </location>
</feature>
<evidence type="ECO:0000313" key="2">
    <source>
        <dbReference type="EMBL" id="CAD7076838.1"/>
    </source>
</evidence>
<evidence type="ECO:0000256" key="1">
    <source>
        <dbReference type="SAM" id="Coils"/>
    </source>
</evidence>
<accession>A0A7R8U9U2</accession>
<gene>
    <name evidence="2" type="ORF">HERILL_LOCUS229</name>
</gene>
<feature type="coiled-coil region" evidence="1">
    <location>
        <begin position="178"/>
        <end position="340"/>
    </location>
</feature>
<protein>
    <submittedName>
        <fullName evidence="2">Uncharacterized protein</fullName>
    </submittedName>
</protein>
<dbReference type="OrthoDB" id="7764536at2759"/>